<feature type="compositionally biased region" description="Basic residues" evidence="1">
    <location>
        <begin position="117"/>
        <end position="126"/>
    </location>
</feature>
<name>A0A088RRM5_LEIPA</name>
<dbReference type="VEuPathDB" id="TriTrypDB:LPMP_241190"/>
<evidence type="ECO:0000313" key="4">
    <source>
        <dbReference type="Proteomes" id="UP000063063"/>
    </source>
</evidence>
<dbReference type="EMBL" id="CP009393">
    <property type="protein sequence ID" value="AIN98752.1"/>
    <property type="molecule type" value="Genomic_DNA"/>
</dbReference>
<dbReference type="InterPro" id="IPR046757">
    <property type="entry name" value="YL1_N"/>
</dbReference>
<sequence>MEWADDVVDRPRRANAGNRLQELLANGLDEEEEKALQALSDASSDTSFTLGSDEEAMDEVESDFDAEEVGGTLEGETVETEAMVRRAERLGRQLERRKKLQRSQNLSKMAVRDRAQRPQRTKKQEKRHRDTDDTDRFPRQRQPHKGGAVSENDGEDGEEDGDEDGSDDVIDLRQRVRRRLAPTIPCSQRLAEAHTRAAALREAQAAAEVHRDGHAEDESSSSGGAGVMHTRRGLSTGKDQQRTRRPQCNSSSRARRSAWEATAALSTPVDGSMSGPLPVFVSPRIALYEGIPQRVRYSSGTSVLQRFHVPTVVSFSAALPPVLQP</sequence>
<dbReference type="RefSeq" id="XP_010699459.1">
    <property type="nucleotide sequence ID" value="XM_010701157.1"/>
</dbReference>
<accession>A0A088RRM5</accession>
<proteinExistence type="predicted"/>
<dbReference type="VEuPathDB" id="TriTrypDB:LPAL13_240018100"/>
<gene>
    <name evidence="3" type="ORF">LPMP_241190</name>
</gene>
<evidence type="ECO:0000259" key="2">
    <source>
        <dbReference type="Pfam" id="PF05764"/>
    </source>
</evidence>
<feature type="compositionally biased region" description="Basic and acidic residues" evidence="1">
    <location>
        <begin position="208"/>
        <end position="217"/>
    </location>
</feature>
<feature type="region of interest" description="Disordered" evidence="1">
    <location>
        <begin position="32"/>
        <end position="171"/>
    </location>
</feature>
<feature type="compositionally biased region" description="Acidic residues" evidence="1">
    <location>
        <begin position="52"/>
        <end position="68"/>
    </location>
</feature>
<keyword evidence="4" id="KW-1185">Reference proteome</keyword>
<feature type="compositionally biased region" description="Basic and acidic residues" evidence="1">
    <location>
        <begin position="127"/>
        <end position="138"/>
    </location>
</feature>
<feature type="domain" description="Vps72/YL1 N-terminal" evidence="2">
    <location>
        <begin position="10"/>
        <end position="135"/>
    </location>
</feature>
<dbReference type="Pfam" id="PF05764">
    <property type="entry name" value="YL1"/>
    <property type="match status" value="1"/>
</dbReference>
<feature type="compositionally biased region" description="Polar residues" evidence="1">
    <location>
        <begin position="40"/>
        <end position="50"/>
    </location>
</feature>
<dbReference type="KEGG" id="lpan:LPMP_241190"/>
<reference evidence="3 4" key="1">
    <citation type="journal article" date="2015" name="Sci. Rep.">
        <title>The genome of Leishmania panamensis: insights into genomics of the L. (Viannia) subgenus.</title>
        <authorList>
            <person name="Llanes A."/>
            <person name="Restrepo C.M."/>
            <person name="Vecchio G.D."/>
            <person name="Anguizola F.J."/>
            <person name="Lleonart R."/>
        </authorList>
    </citation>
    <scope>NUCLEOTIDE SEQUENCE [LARGE SCALE GENOMIC DNA]</scope>
    <source>
        <strain evidence="3 4">MHOM/PA/94/PSC-1</strain>
    </source>
</reference>
<organism evidence="3 4">
    <name type="scientific">Leishmania panamensis</name>
    <dbReference type="NCBI Taxonomy" id="5679"/>
    <lineage>
        <taxon>Eukaryota</taxon>
        <taxon>Discoba</taxon>
        <taxon>Euglenozoa</taxon>
        <taxon>Kinetoplastea</taxon>
        <taxon>Metakinetoplastina</taxon>
        <taxon>Trypanosomatida</taxon>
        <taxon>Trypanosomatidae</taxon>
        <taxon>Leishmaniinae</taxon>
        <taxon>Leishmania</taxon>
        <taxon>Leishmania guyanensis species complex</taxon>
    </lineage>
</organism>
<protein>
    <recommendedName>
        <fullName evidence="2">Vps72/YL1 N-terminal domain-containing protein</fullName>
    </recommendedName>
</protein>
<dbReference type="eggNOG" id="ENOG502S5J8">
    <property type="taxonomic scope" value="Eukaryota"/>
</dbReference>
<dbReference type="AlphaFoldDB" id="A0A088RRM5"/>
<feature type="compositionally biased region" description="Low complexity" evidence="1">
    <location>
        <begin position="196"/>
        <end position="207"/>
    </location>
</feature>
<feature type="compositionally biased region" description="Acidic residues" evidence="1">
    <location>
        <begin position="152"/>
        <end position="169"/>
    </location>
</feature>
<evidence type="ECO:0000256" key="1">
    <source>
        <dbReference type="SAM" id="MobiDB-lite"/>
    </source>
</evidence>
<dbReference type="OrthoDB" id="273846at2759"/>
<dbReference type="Proteomes" id="UP000063063">
    <property type="component" value="Chromosome 24"/>
</dbReference>
<evidence type="ECO:0000313" key="3">
    <source>
        <dbReference type="EMBL" id="AIN98752.1"/>
    </source>
</evidence>
<feature type="region of interest" description="Disordered" evidence="1">
    <location>
        <begin position="195"/>
        <end position="256"/>
    </location>
</feature>
<dbReference type="GeneID" id="22575528"/>
<feature type="compositionally biased region" description="Basic and acidic residues" evidence="1">
    <location>
        <begin position="82"/>
        <end position="94"/>
    </location>
</feature>